<sequence length="61" mass="6628">MLQEKGIDVGCWLSSEDSHRVDELVIGNGEGQFDFNVHLSGGNGRLACGPNRGNKGGWNIW</sequence>
<organism evidence="1 2">
    <name type="scientific">Camellia sinensis</name>
    <name type="common">Tea plant</name>
    <name type="synonym">Thea sinensis</name>
    <dbReference type="NCBI Taxonomy" id="4442"/>
    <lineage>
        <taxon>Eukaryota</taxon>
        <taxon>Viridiplantae</taxon>
        <taxon>Streptophyta</taxon>
        <taxon>Embryophyta</taxon>
        <taxon>Tracheophyta</taxon>
        <taxon>Spermatophyta</taxon>
        <taxon>Magnoliopsida</taxon>
        <taxon>eudicotyledons</taxon>
        <taxon>Gunneridae</taxon>
        <taxon>Pentapetalae</taxon>
        <taxon>asterids</taxon>
        <taxon>Ericales</taxon>
        <taxon>Theaceae</taxon>
        <taxon>Camellia</taxon>
    </lineage>
</organism>
<proteinExistence type="predicted"/>
<evidence type="ECO:0000313" key="2">
    <source>
        <dbReference type="Proteomes" id="UP000593564"/>
    </source>
</evidence>
<gene>
    <name evidence="1" type="ORF">HYC85_016973</name>
</gene>
<dbReference type="EMBL" id="JACBKZ010000007">
    <property type="protein sequence ID" value="KAF5946745.1"/>
    <property type="molecule type" value="Genomic_DNA"/>
</dbReference>
<keyword evidence="2" id="KW-1185">Reference proteome</keyword>
<evidence type="ECO:0000313" key="1">
    <source>
        <dbReference type="EMBL" id="KAF5946745.1"/>
    </source>
</evidence>
<accession>A0A7J7H2F6</accession>
<protein>
    <submittedName>
        <fullName evidence="1">Uncharacterized protein</fullName>
    </submittedName>
</protein>
<comment type="caution">
    <text evidence="1">The sequence shown here is derived from an EMBL/GenBank/DDBJ whole genome shotgun (WGS) entry which is preliminary data.</text>
</comment>
<dbReference type="AlphaFoldDB" id="A0A7J7H2F6"/>
<dbReference type="Proteomes" id="UP000593564">
    <property type="component" value="Unassembled WGS sequence"/>
</dbReference>
<name>A0A7J7H2F6_CAMSI</name>
<reference evidence="1 2" key="2">
    <citation type="submission" date="2020-07" db="EMBL/GenBank/DDBJ databases">
        <title>Genome assembly of wild tea tree DASZ reveals pedigree and selection history of tea varieties.</title>
        <authorList>
            <person name="Zhang W."/>
        </authorList>
    </citation>
    <scope>NUCLEOTIDE SEQUENCE [LARGE SCALE GENOMIC DNA]</scope>
    <source>
        <strain evidence="2">cv. G240</strain>
        <tissue evidence="1">Leaf</tissue>
    </source>
</reference>
<reference evidence="2" key="1">
    <citation type="journal article" date="2020" name="Nat. Commun.">
        <title>Genome assembly of wild tea tree DASZ reveals pedigree and selection history of tea varieties.</title>
        <authorList>
            <person name="Zhang W."/>
            <person name="Zhang Y."/>
            <person name="Qiu H."/>
            <person name="Guo Y."/>
            <person name="Wan H."/>
            <person name="Zhang X."/>
            <person name="Scossa F."/>
            <person name="Alseekh S."/>
            <person name="Zhang Q."/>
            <person name="Wang P."/>
            <person name="Xu L."/>
            <person name="Schmidt M.H."/>
            <person name="Jia X."/>
            <person name="Li D."/>
            <person name="Zhu A."/>
            <person name="Guo F."/>
            <person name="Chen W."/>
            <person name="Ni D."/>
            <person name="Usadel B."/>
            <person name="Fernie A.R."/>
            <person name="Wen W."/>
        </authorList>
    </citation>
    <scope>NUCLEOTIDE SEQUENCE [LARGE SCALE GENOMIC DNA]</scope>
    <source>
        <strain evidence="2">cv. G240</strain>
    </source>
</reference>